<keyword evidence="4" id="KW-1185">Reference proteome</keyword>
<sequence>MFERFTKEARVPVIEAQFVARSAHTPTIDARHVLVALAESEIGPAVGALRTVGVDVGELARRLRAELAGIDAAALAAVGVDLDEVRRSTDATFGEGAFDGVGGRRGSDRKHIPFASDAKKALSLALREAIRLGSPSIDSGHLLLGILRGGSPAAKALHAALTRAGSDDDALRAAVERSGTPAT</sequence>
<dbReference type="InterPro" id="IPR036628">
    <property type="entry name" value="Clp_N_dom_sf"/>
</dbReference>
<gene>
    <name evidence="3" type="ORF">ET495_16230</name>
</gene>
<dbReference type="Pfam" id="PF02861">
    <property type="entry name" value="Clp_N"/>
    <property type="match status" value="1"/>
</dbReference>
<dbReference type="SUPFAM" id="SSF81923">
    <property type="entry name" value="Double Clp-N motif"/>
    <property type="match status" value="2"/>
</dbReference>
<proteinExistence type="predicted"/>
<dbReference type="RefSeq" id="WP_129205646.1">
    <property type="nucleotide sequence ID" value="NZ_CP035495.1"/>
</dbReference>
<dbReference type="InterPro" id="IPR004176">
    <property type="entry name" value="Clp_R_N"/>
</dbReference>
<dbReference type="PROSITE" id="PS51903">
    <property type="entry name" value="CLP_R"/>
    <property type="match status" value="1"/>
</dbReference>
<accession>A0A4P6EP32</accession>
<dbReference type="OrthoDB" id="3628183at2"/>
<dbReference type="Proteomes" id="UP000291758">
    <property type="component" value="Chromosome"/>
</dbReference>
<dbReference type="EMBL" id="CP035495">
    <property type="protein sequence ID" value="QAY64504.1"/>
    <property type="molecule type" value="Genomic_DNA"/>
</dbReference>
<dbReference type="Gene3D" id="1.10.1780.10">
    <property type="entry name" value="Clp, N-terminal domain"/>
    <property type="match status" value="2"/>
</dbReference>
<dbReference type="KEGG" id="xyl:ET495_16230"/>
<reference evidence="3 4" key="1">
    <citation type="submission" date="2019-01" db="EMBL/GenBank/DDBJ databases">
        <title>Genome sequencing of strain 2JSPR-7.</title>
        <authorList>
            <person name="Heo J."/>
            <person name="Kim S.-J."/>
            <person name="Kim J.-S."/>
            <person name="Hong S.-B."/>
            <person name="Kwon S.-W."/>
        </authorList>
    </citation>
    <scope>NUCLEOTIDE SEQUENCE [LARGE SCALE GENOMIC DNA]</scope>
    <source>
        <strain evidence="3 4">2JSPR-7</strain>
    </source>
</reference>
<evidence type="ECO:0000259" key="2">
    <source>
        <dbReference type="PROSITE" id="PS51903"/>
    </source>
</evidence>
<protein>
    <recommendedName>
        <fullName evidence="2">Clp R domain-containing protein</fullName>
    </recommendedName>
</protein>
<evidence type="ECO:0000256" key="1">
    <source>
        <dbReference type="PROSITE-ProRule" id="PRU01251"/>
    </source>
</evidence>
<dbReference type="AlphaFoldDB" id="A0A4P6EP32"/>
<name>A0A4P6EP32_9MICO</name>
<organism evidence="3 4">
    <name type="scientific">Xylanimonas allomyrinae</name>
    <dbReference type="NCBI Taxonomy" id="2509459"/>
    <lineage>
        <taxon>Bacteria</taxon>
        <taxon>Bacillati</taxon>
        <taxon>Actinomycetota</taxon>
        <taxon>Actinomycetes</taxon>
        <taxon>Micrococcales</taxon>
        <taxon>Promicromonosporaceae</taxon>
        <taxon>Xylanimonas</taxon>
    </lineage>
</organism>
<keyword evidence="1" id="KW-0677">Repeat</keyword>
<evidence type="ECO:0000313" key="3">
    <source>
        <dbReference type="EMBL" id="QAY64504.1"/>
    </source>
</evidence>
<feature type="domain" description="Clp R" evidence="2">
    <location>
        <begin position="2"/>
        <end position="181"/>
    </location>
</feature>
<evidence type="ECO:0000313" key="4">
    <source>
        <dbReference type="Proteomes" id="UP000291758"/>
    </source>
</evidence>